<proteinExistence type="predicted"/>
<protein>
    <recommendedName>
        <fullName evidence="3">C3H1-type domain-containing protein</fullName>
    </recommendedName>
</protein>
<dbReference type="OrthoDB" id="2355984at2759"/>
<evidence type="ECO:0000259" key="3">
    <source>
        <dbReference type="PROSITE" id="PS50103"/>
    </source>
</evidence>
<dbReference type="Proteomes" id="UP000559256">
    <property type="component" value="Unassembled WGS sequence"/>
</dbReference>
<feature type="region of interest" description="Disordered" evidence="2">
    <location>
        <begin position="171"/>
        <end position="196"/>
    </location>
</feature>
<keyword evidence="1" id="KW-0479">Metal-binding</keyword>
<evidence type="ECO:0000313" key="4">
    <source>
        <dbReference type="EMBL" id="KAF5360009.1"/>
    </source>
</evidence>
<dbReference type="InterPro" id="IPR000571">
    <property type="entry name" value="Znf_CCCH"/>
</dbReference>
<keyword evidence="1" id="KW-0863">Zinc-finger</keyword>
<keyword evidence="5" id="KW-1185">Reference proteome</keyword>
<evidence type="ECO:0000256" key="2">
    <source>
        <dbReference type="SAM" id="MobiDB-lite"/>
    </source>
</evidence>
<organism evidence="4 5">
    <name type="scientific">Tetrapyrgos nigripes</name>
    <dbReference type="NCBI Taxonomy" id="182062"/>
    <lineage>
        <taxon>Eukaryota</taxon>
        <taxon>Fungi</taxon>
        <taxon>Dikarya</taxon>
        <taxon>Basidiomycota</taxon>
        <taxon>Agaricomycotina</taxon>
        <taxon>Agaricomycetes</taxon>
        <taxon>Agaricomycetidae</taxon>
        <taxon>Agaricales</taxon>
        <taxon>Marasmiineae</taxon>
        <taxon>Marasmiaceae</taxon>
        <taxon>Tetrapyrgos</taxon>
    </lineage>
</organism>
<keyword evidence="1" id="KW-0862">Zinc</keyword>
<feature type="domain" description="C3H1-type" evidence="3">
    <location>
        <begin position="137"/>
        <end position="165"/>
    </location>
</feature>
<dbReference type="GO" id="GO:0008270">
    <property type="term" value="F:zinc ion binding"/>
    <property type="evidence" value="ECO:0007669"/>
    <property type="project" value="UniProtKB-KW"/>
</dbReference>
<dbReference type="AlphaFoldDB" id="A0A8H5LK19"/>
<gene>
    <name evidence="4" type="ORF">D9758_007610</name>
</gene>
<sequence>MYSNTYVEDRTETLANGVQLSFGCQTPSKMITDANEWGVAWNMVSATYVCAYPHLEPDIRAYRAHMQREFASVRKAFYSQVINYDKAVRARIAGVRTIHFSEFHLFSDLRNSHINDTGSCIDVASLTPSSASHTVVTKSSVPCNNWNVGRCTSTPGKCPRLHICNPCETPGHRSSKCPHVPSKPDTVTSPSIPPRK</sequence>
<name>A0A8H5LK19_9AGAR</name>
<reference evidence="4 5" key="1">
    <citation type="journal article" date="2020" name="ISME J.">
        <title>Uncovering the hidden diversity of litter-decomposition mechanisms in mushroom-forming fungi.</title>
        <authorList>
            <person name="Floudas D."/>
            <person name="Bentzer J."/>
            <person name="Ahren D."/>
            <person name="Johansson T."/>
            <person name="Persson P."/>
            <person name="Tunlid A."/>
        </authorList>
    </citation>
    <scope>NUCLEOTIDE SEQUENCE [LARGE SCALE GENOMIC DNA]</scope>
    <source>
        <strain evidence="4 5">CBS 291.85</strain>
    </source>
</reference>
<evidence type="ECO:0000313" key="5">
    <source>
        <dbReference type="Proteomes" id="UP000559256"/>
    </source>
</evidence>
<evidence type="ECO:0000256" key="1">
    <source>
        <dbReference type="PROSITE-ProRule" id="PRU00723"/>
    </source>
</evidence>
<comment type="caution">
    <text evidence="4">The sequence shown here is derived from an EMBL/GenBank/DDBJ whole genome shotgun (WGS) entry which is preliminary data.</text>
</comment>
<dbReference type="PROSITE" id="PS50103">
    <property type="entry name" value="ZF_C3H1"/>
    <property type="match status" value="1"/>
</dbReference>
<dbReference type="EMBL" id="JAACJM010000045">
    <property type="protein sequence ID" value="KAF5360009.1"/>
    <property type="molecule type" value="Genomic_DNA"/>
</dbReference>
<feature type="zinc finger region" description="C3H1-type" evidence="1">
    <location>
        <begin position="137"/>
        <end position="165"/>
    </location>
</feature>
<accession>A0A8H5LK19</accession>